<dbReference type="Gene3D" id="1.10.287.1490">
    <property type="match status" value="1"/>
</dbReference>
<dbReference type="EMBL" id="JALJOR010000004">
    <property type="protein sequence ID" value="KAK9818168.1"/>
    <property type="molecule type" value="Genomic_DNA"/>
</dbReference>
<dbReference type="PANTHER" id="PTHR43977">
    <property type="entry name" value="STRUCTURAL MAINTENANCE OF CHROMOSOMES PROTEIN 3"/>
    <property type="match status" value="1"/>
</dbReference>
<feature type="coiled-coil region" evidence="1">
    <location>
        <begin position="327"/>
        <end position="361"/>
    </location>
</feature>
<sequence length="564" mass="62167">MAADTQLTKERFYSTNQLVEAVKAAMVGLRDQLGVLTILDSTATTWPGVNQAVNDLEALARMVCSRTSTAEKAAADGQAEAGALRMQCEATERQLAATTSQRDALQHSVTQQARDHARLTREVAAARSEAEAKGTQVVVLEAKRDSLEAEVAKLRKDAEIMQGEVEALRGTAARQTDQIARLKQELAASCAEIDQLDARLAEKDGQVATLVTNNGNLRTKLDAATASLATVAGEKGRLEGDLAAAQREVERLSEETAESAEEIQKLRDWQDILRKVEADKLLEARQKWSTEREQLQAAIHEREVTSERLRTEVQAAAEQGQQHEGDLAAMRKELKSLHGRCQELQKEVGLLQGQLNTERQAHTERAREADGLKADVQQLQVLMERTHGEKYVAEANWKERAVVAEAALKEQAAEARKEAAVSGAMAEGYKREVERLELHISRTQAQARTDVEQVSTSLRQAEACAAAAEQEVKRLQQEVDTKAKELKRFAVDAASSQTMREQTIKALQRETEAGAEEIQRLTGAEPQHWNLNNLNAKMATWGPGHVNHSVARVLHKITSLDRTC</sequence>
<dbReference type="Proteomes" id="UP001489004">
    <property type="component" value="Unassembled WGS sequence"/>
</dbReference>
<keyword evidence="1" id="KW-0175">Coiled coil</keyword>
<feature type="coiled-coil region" evidence="1">
    <location>
        <begin position="235"/>
        <end position="298"/>
    </location>
</feature>
<name>A0AAW1QB17_9CHLO</name>
<proteinExistence type="predicted"/>
<gene>
    <name evidence="2" type="ORF">WJX72_008131</name>
</gene>
<feature type="coiled-coil region" evidence="1">
    <location>
        <begin position="137"/>
        <end position="199"/>
    </location>
</feature>
<feature type="coiled-coil region" evidence="1">
    <location>
        <begin position="398"/>
        <end position="492"/>
    </location>
</feature>
<organism evidence="2 3">
    <name type="scientific">[Myrmecia] bisecta</name>
    <dbReference type="NCBI Taxonomy" id="41462"/>
    <lineage>
        <taxon>Eukaryota</taxon>
        <taxon>Viridiplantae</taxon>
        <taxon>Chlorophyta</taxon>
        <taxon>core chlorophytes</taxon>
        <taxon>Trebouxiophyceae</taxon>
        <taxon>Trebouxiales</taxon>
        <taxon>Trebouxiaceae</taxon>
        <taxon>Myrmecia</taxon>
    </lineage>
</organism>
<reference evidence="2 3" key="1">
    <citation type="journal article" date="2024" name="Nat. Commun.">
        <title>Phylogenomics reveals the evolutionary origins of lichenization in chlorophyte algae.</title>
        <authorList>
            <person name="Puginier C."/>
            <person name="Libourel C."/>
            <person name="Otte J."/>
            <person name="Skaloud P."/>
            <person name="Haon M."/>
            <person name="Grisel S."/>
            <person name="Petersen M."/>
            <person name="Berrin J.G."/>
            <person name="Delaux P.M."/>
            <person name="Dal Grande F."/>
            <person name="Keller J."/>
        </authorList>
    </citation>
    <scope>NUCLEOTIDE SEQUENCE [LARGE SCALE GENOMIC DNA]</scope>
    <source>
        <strain evidence="2 3">SAG 2043</strain>
    </source>
</reference>
<evidence type="ECO:0000313" key="2">
    <source>
        <dbReference type="EMBL" id="KAK9818168.1"/>
    </source>
</evidence>
<keyword evidence="3" id="KW-1185">Reference proteome</keyword>
<protein>
    <submittedName>
        <fullName evidence="2">Uncharacterized protein</fullName>
    </submittedName>
</protein>
<evidence type="ECO:0000256" key="1">
    <source>
        <dbReference type="SAM" id="Coils"/>
    </source>
</evidence>
<accession>A0AAW1QB17</accession>
<evidence type="ECO:0000313" key="3">
    <source>
        <dbReference type="Proteomes" id="UP001489004"/>
    </source>
</evidence>
<dbReference type="AlphaFoldDB" id="A0AAW1QB17"/>
<comment type="caution">
    <text evidence="2">The sequence shown here is derived from an EMBL/GenBank/DDBJ whole genome shotgun (WGS) entry which is preliminary data.</text>
</comment>